<reference evidence="1" key="2">
    <citation type="submission" date="2025-09" db="UniProtKB">
        <authorList>
            <consortium name="Ensembl"/>
        </authorList>
    </citation>
    <scope>IDENTIFICATION</scope>
</reference>
<protein>
    <submittedName>
        <fullName evidence="1">Uncharacterized protein</fullName>
    </submittedName>
</protein>
<keyword evidence="2" id="KW-1185">Reference proteome</keyword>
<evidence type="ECO:0000313" key="2">
    <source>
        <dbReference type="Proteomes" id="UP000694426"/>
    </source>
</evidence>
<organism evidence="1 2">
    <name type="scientific">Anser brachyrhynchus</name>
    <name type="common">Pink-footed goose</name>
    <dbReference type="NCBI Taxonomy" id="132585"/>
    <lineage>
        <taxon>Eukaryota</taxon>
        <taxon>Metazoa</taxon>
        <taxon>Chordata</taxon>
        <taxon>Craniata</taxon>
        <taxon>Vertebrata</taxon>
        <taxon>Euteleostomi</taxon>
        <taxon>Archelosauria</taxon>
        <taxon>Archosauria</taxon>
        <taxon>Dinosauria</taxon>
        <taxon>Saurischia</taxon>
        <taxon>Theropoda</taxon>
        <taxon>Coelurosauria</taxon>
        <taxon>Aves</taxon>
        <taxon>Neognathae</taxon>
        <taxon>Galloanserae</taxon>
        <taxon>Anseriformes</taxon>
        <taxon>Anatidae</taxon>
        <taxon>Anserinae</taxon>
        <taxon>Anser</taxon>
    </lineage>
</organism>
<accession>A0A8B9B7T4</accession>
<proteinExistence type="predicted"/>
<reference evidence="1" key="1">
    <citation type="submission" date="2025-08" db="UniProtKB">
        <authorList>
            <consortium name="Ensembl"/>
        </authorList>
    </citation>
    <scope>IDENTIFICATION</scope>
</reference>
<evidence type="ECO:0000313" key="1">
    <source>
        <dbReference type="Ensembl" id="ENSABRP00000000142.1"/>
    </source>
</evidence>
<dbReference type="Ensembl" id="ENSABRT00000000234.1">
    <property type="protein sequence ID" value="ENSABRP00000000142.1"/>
    <property type="gene ID" value="ENSABRG00000000164.1"/>
</dbReference>
<sequence>MQKQGLCRCSGTQMRQLQLDTRPLFVICDAPCTSPCHPVTPPHPEDPPLWLSEVSSQRMGLQLPDVLLCAWEVKLQDFCPRMTWLWCVPASAAGWGRQRSSTRRHHSAP</sequence>
<name>A0A8B9B7T4_9AVES</name>
<dbReference type="Proteomes" id="UP000694426">
    <property type="component" value="Unplaced"/>
</dbReference>
<dbReference type="AlphaFoldDB" id="A0A8B9B7T4"/>